<dbReference type="SUPFAM" id="SSF57903">
    <property type="entry name" value="FYVE/PHD zinc finger"/>
    <property type="match status" value="1"/>
</dbReference>
<dbReference type="InterPro" id="IPR013083">
    <property type="entry name" value="Znf_RING/FYVE/PHD"/>
</dbReference>
<dbReference type="EMBL" id="HBGH01013265">
    <property type="protein sequence ID" value="CAD9235352.1"/>
    <property type="molecule type" value="Transcribed_RNA"/>
</dbReference>
<reference evidence="2" key="1">
    <citation type="submission" date="2021-01" db="EMBL/GenBank/DDBJ databases">
        <authorList>
            <person name="Corre E."/>
            <person name="Pelletier E."/>
            <person name="Niang G."/>
            <person name="Scheremetjew M."/>
            <person name="Finn R."/>
            <person name="Kale V."/>
            <person name="Holt S."/>
            <person name="Cochrane G."/>
            <person name="Meng A."/>
            <person name="Brown T."/>
            <person name="Cohen L."/>
        </authorList>
    </citation>
    <scope>NUCLEOTIDE SEQUENCE</scope>
    <source>
        <strain evidence="2">SAG 36.94</strain>
    </source>
</reference>
<evidence type="ECO:0008006" key="3">
    <source>
        <dbReference type="Google" id="ProtNLM"/>
    </source>
</evidence>
<protein>
    <recommendedName>
        <fullName evidence="3">PHD-type domain-containing protein</fullName>
    </recommendedName>
</protein>
<feature type="compositionally biased region" description="Basic and acidic residues" evidence="1">
    <location>
        <begin position="118"/>
        <end position="135"/>
    </location>
</feature>
<evidence type="ECO:0000313" key="2">
    <source>
        <dbReference type="EMBL" id="CAD9235352.1"/>
    </source>
</evidence>
<feature type="region of interest" description="Disordered" evidence="1">
    <location>
        <begin position="375"/>
        <end position="530"/>
    </location>
</feature>
<feature type="compositionally biased region" description="Polar residues" evidence="1">
    <location>
        <begin position="387"/>
        <end position="399"/>
    </location>
</feature>
<dbReference type="AlphaFoldDB" id="A0A7S1XG86"/>
<gene>
    <name evidence="2" type="ORF">CCAE0312_LOCUS7443</name>
</gene>
<accession>A0A7S1XG86</accession>
<name>A0A7S1XG86_9RHOD</name>
<feature type="compositionally biased region" description="Basic and acidic residues" evidence="1">
    <location>
        <begin position="479"/>
        <end position="519"/>
    </location>
</feature>
<feature type="compositionally biased region" description="Basic and acidic residues" evidence="1">
    <location>
        <begin position="406"/>
        <end position="424"/>
    </location>
</feature>
<feature type="region of interest" description="Disordered" evidence="1">
    <location>
        <begin position="118"/>
        <end position="167"/>
    </location>
</feature>
<dbReference type="Gene3D" id="3.30.40.10">
    <property type="entry name" value="Zinc/RING finger domain, C3HC4 (zinc finger)"/>
    <property type="match status" value="1"/>
</dbReference>
<organism evidence="2">
    <name type="scientific">Compsopogon caeruleus</name>
    <dbReference type="NCBI Taxonomy" id="31354"/>
    <lineage>
        <taxon>Eukaryota</taxon>
        <taxon>Rhodophyta</taxon>
        <taxon>Compsopogonophyceae</taxon>
        <taxon>Compsopogonales</taxon>
        <taxon>Compsopogonaceae</taxon>
        <taxon>Compsopogon</taxon>
    </lineage>
</organism>
<feature type="compositionally biased region" description="Polar residues" evidence="1">
    <location>
        <begin position="450"/>
        <end position="466"/>
    </location>
</feature>
<dbReference type="InterPro" id="IPR011011">
    <property type="entry name" value="Znf_FYVE_PHD"/>
</dbReference>
<proteinExistence type="predicted"/>
<evidence type="ECO:0000256" key="1">
    <source>
        <dbReference type="SAM" id="MobiDB-lite"/>
    </source>
</evidence>
<sequence>MTRRSVRRGGAWPQVGVSIDVLGSDGVWEGGHVVGRRYSAVKRDQMPLIPAMCVVKGRAERLSFADIRPSIISAGSEATSGLEDARLKGGRRLSEPALRTGNVDDVDLDDRVKDEMCEDAISGHEKRVKGREKPSSGEAPETDEDGAGPSDLPQPGTHSSPGKSDPLYGAKVVKCVRTKGLICNVCEKTSRAHVVYETNEDADVELKRAELLTLEAGKRKPPAQCLFESDQTDHPLDPPPRRPSYYDNDLFVVGDTVTVAWDDLKEYRGRIRSVKKSASYCDVDALDNSWRVVNLTFARVRKVADSGKSDEIHPLVTGILHGYRHLVGRVVVEKREWCQVAWEDDTQESISSDTIRKAMDSSCFDFAPEDLDDEETASTDSLRHWKLTSQKPTTSTVQRASKRRRSEGEKPLQEDRPAKGERLTKKSSSTTTVVEGAMKEGTGTRLTEAVASSRSVKTKALRSTSEAEAEVMSSLIGERPGDSRKIGKSLTMKDDSSKPKASEGYSKRETTSNPPKRESSAPSAVTDGVSLMGSIPDIAKRRVTTATPLLFRSSEESTTGKQDQLQQPKRCDACRDANHASFMLNCTNSGCSATWHLYCLPACPTSTSVNDFLCSMCSSTHDDSLPIDVRSGDMLSGYQNEYLVSGTGWVQENRFTSTQLQQFWGARVTMKPFPSQLLLRGRGPILVAAGNEQDTSFQFLNGVEAGIRVLSGFLDLKIAEEVYQGLKSVSLDTPQVVKLLRKETIGHESEGSVIWYLAEVVEMMEKKELVQHNSISTVEPISSELTVKPQSLLAKGHTGPVSVIPFGGDLEVSLYSTSGTPFVENDGDIQVSQLTRLMVGVGSLVTLSEQAVESFFVGLSPVESAEHSPLVIFRSLGSAQ</sequence>